<dbReference type="EMBL" id="CP137555">
    <property type="protein sequence ID" value="WOX05591.1"/>
    <property type="molecule type" value="Genomic_DNA"/>
</dbReference>
<dbReference type="InterPro" id="IPR016040">
    <property type="entry name" value="NAD(P)-bd_dom"/>
</dbReference>
<evidence type="ECO:0000313" key="3">
    <source>
        <dbReference type="Proteomes" id="UP001302477"/>
    </source>
</evidence>
<dbReference type="PANTHER" id="PTHR14097:SF7">
    <property type="entry name" value="OXIDOREDUCTASE HTATIP2"/>
    <property type="match status" value="1"/>
</dbReference>
<organism evidence="2 3">
    <name type="scientific">Microbulbifer pacificus</name>
    <dbReference type="NCBI Taxonomy" id="407164"/>
    <lineage>
        <taxon>Bacteria</taxon>
        <taxon>Pseudomonadati</taxon>
        <taxon>Pseudomonadota</taxon>
        <taxon>Gammaproteobacteria</taxon>
        <taxon>Cellvibrionales</taxon>
        <taxon>Microbulbiferaceae</taxon>
        <taxon>Microbulbifer</taxon>
    </lineage>
</organism>
<evidence type="ECO:0000313" key="2">
    <source>
        <dbReference type="EMBL" id="WOX05591.1"/>
    </source>
</evidence>
<sequence>MKLMIVGATGLVGRHVLELALADRAVGQVIAPARRPLATHPKLISPQVDFDRLPAEADWWRVDAVICALGTTMRTAGSREAFFRVDHDYPLAIAELAHRHGTKTYVLNSALGADADSRFFYNRTKGQLERALQTMGFESLTFVRPGLIGGHRDEFRPGERLATVLLKIGGPLLPRRWQINPAENIARAMLCAALGHKSGVHTVESAELA</sequence>
<accession>A0AAU0MZZ8</accession>
<name>A0AAU0MZZ8_9GAMM</name>
<dbReference type="Proteomes" id="UP001302477">
    <property type="component" value="Chromosome"/>
</dbReference>
<reference evidence="2 3" key="1">
    <citation type="submission" date="2023-10" db="EMBL/GenBank/DDBJ databases">
        <title>Description of Microbulbifer bruguierae sp. nov., isolated from the sediments of mangrove plant Bruguiera sexangula and comparative genomic analyses of the genus Microbulbifer.</title>
        <authorList>
            <person name="Long M."/>
        </authorList>
    </citation>
    <scope>NUCLEOTIDE SEQUENCE [LARGE SCALE GENOMIC DNA]</scope>
    <source>
        <strain evidence="2 3">SPO729</strain>
    </source>
</reference>
<dbReference type="SUPFAM" id="SSF51735">
    <property type="entry name" value="NAD(P)-binding Rossmann-fold domains"/>
    <property type="match status" value="1"/>
</dbReference>
<evidence type="ECO:0000259" key="1">
    <source>
        <dbReference type="Pfam" id="PF13460"/>
    </source>
</evidence>
<dbReference type="AlphaFoldDB" id="A0AAU0MZZ8"/>
<gene>
    <name evidence="2" type="ORF">R5R33_00160</name>
</gene>
<dbReference type="KEGG" id="mpaf:R5R33_00160"/>
<keyword evidence="3" id="KW-1185">Reference proteome</keyword>
<feature type="domain" description="NAD(P)-binding" evidence="1">
    <location>
        <begin position="7"/>
        <end position="147"/>
    </location>
</feature>
<dbReference type="RefSeq" id="WP_318954061.1">
    <property type="nucleotide sequence ID" value="NZ_CP137555.1"/>
</dbReference>
<protein>
    <submittedName>
        <fullName evidence="2">NAD(P)H-binding protein</fullName>
    </submittedName>
</protein>
<proteinExistence type="predicted"/>
<dbReference type="Gene3D" id="3.40.50.720">
    <property type="entry name" value="NAD(P)-binding Rossmann-like Domain"/>
    <property type="match status" value="1"/>
</dbReference>
<dbReference type="PANTHER" id="PTHR14097">
    <property type="entry name" value="OXIDOREDUCTASE HTATIP2"/>
    <property type="match status" value="1"/>
</dbReference>
<dbReference type="InterPro" id="IPR036291">
    <property type="entry name" value="NAD(P)-bd_dom_sf"/>
</dbReference>
<dbReference type="Pfam" id="PF13460">
    <property type="entry name" value="NAD_binding_10"/>
    <property type="match status" value="1"/>
</dbReference>